<evidence type="ECO:0000256" key="6">
    <source>
        <dbReference type="ARBA" id="ARBA00023136"/>
    </source>
</evidence>
<dbReference type="Pfam" id="PF00528">
    <property type="entry name" value="BPD_transp_1"/>
    <property type="match status" value="1"/>
</dbReference>
<dbReference type="PROSITE" id="PS50928">
    <property type="entry name" value="ABC_TM1"/>
    <property type="match status" value="1"/>
</dbReference>
<dbReference type="Gene3D" id="1.10.3720.10">
    <property type="entry name" value="MetI-like"/>
    <property type="match status" value="1"/>
</dbReference>
<evidence type="ECO:0000256" key="3">
    <source>
        <dbReference type="ARBA" id="ARBA00022475"/>
    </source>
</evidence>
<dbReference type="RefSeq" id="WP_112302119.1">
    <property type="nucleotide sequence ID" value="NZ_QTTP01000001.1"/>
</dbReference>
<dbReference type="InterPro" id="IPR000515">
    <property type="entry name" value="MetI-like"/>
</dbReference>
<feature type="transmembrane region" description="Helical" evidence="7">
    <location>
        <begin position="113"/>
        <end position="134"/>
    </location>
</feature>
<feature type="transmembrane region" description="Helical" evidence="7">
    <location>
        <begin position="245"/>
        <end position="264"/>
    </location>
</feature>
<evidence type="ECO:0000256" key="4">
    <source>
        <dbReference type="ARBA" id="ARBA00022692"/>
    </source>
</evidence>
<dbReference type="InterPro" id="IPR043429">
    <property type="entry name" value="ArtM/GltK/GlnP/TcyL/YhdX-like"/>
</dbReference>
<name>A0AB38FMU4_RHOWR</name>
<dbReference type="PANTHER" id="PTHR30614:SF21">
    <property type="entry name" value="AMINO ACID ABC TRANSPORTER PERMEASE"/>
    <property type="match status" value="1"/>
</dbReference>
<sequence>MTTTATKPAATKPMIAMYDVLGPQGQRKVRNATWVGAAVVAIIVALGLYQLGSHGQLSPDLWSVLLDRDLMRSVLKGLLATIQCAIVSIVLSVVFGMILAAMRMSDSRLLRGVVRVWVEIFRGLPLLVLIFFIFLGAPQFGVIVPTFWALALGISLYNSAVMSEIFRAGIASLPRGQAEAAAAIGMRKTQIFRIILLPQGIRIMLPALISQVVTIVKETSLGFVIGYTELLRSGRVAVEYLGGQYAIPVYVLIAIIYLLMNVGLSKLARRIDARS</sequence>
<feature type="domain" description="ABC transmembrane type-1" evidence="8">
    <location>
        <begin position="78"/>
        <end position="268"/>
    </location>
</feature>
<accession>A0AB38FMU4</accession>
<protein>
    <submittedName>
        <fullName evidence="9">Glutamate transport system permease GluD</fullName>
    </submittedName>
</protein>
<dbReference type="InterPro" id="IPR035906">
    <property type="entry name" value="MetI-like_sf"/>
</dbReference>
<proteinExistence type="inferred from homology"/>
<feature type="transmembrane region" description="Helical" evidence="7">
    <location>
        <begin position="32"/>
        <end position="52"/>
    </location>
</feature>
<dbReference type="InterPro" id="IPR010065">
    <property type="entry name" value="AA_ABC_transptr_permease_3TM"/>
</dbReference>
<evidence type="ECO:0000256" key="5">
    <source>
        <dbReference type="ARBA" id="ARBA00022989"/>
    </source>
</evidence>
<evidence type="ECO:0000256" key="2">
    <source>
        <dbReference type="ARBA" id="ARBA00022448"/>
    </source>
</evidence>
<feature type="transmembrane region" description="Helical" evidence="7">
    <location>
        <begin position="203"/>
        <end position="225"/>
    </location>
</feature>
<dbReference type="NCBIfam" id="TIGR01726">
    <property type="entry name" value="HEQRo_perm_3TM"/>
    <property type="match status" value="1"/>
</dbReference>
<keyword evidence="5 7" id="KW-1133">Transmembrane helix</keyword>
<evidence type="ECO:0000259" key="8">
    <source>
        <dbReference type="PROSITE" id="PS50928"/>
    </source>
</evidence>
<keyword evidence="3" id="KW-1003">Cell membrane</keyword>
<evidence type="ECO:0000313" key="9">
    <source>
        <dbReference type="EMBL" id="SPZ42871.1"/>
    </source>
</evidence>
<keyword evidence="4 7" id="KW-0812">Transmembrane</keyword>
<evidence type="ECO:0000256" key="1">
    <source>
        <dbReference type="ARBA" id="ARBA00004651"/>
    </source>
</evidence>
<dbReference type="SUPFAM" id="SSF161098">
    <property type="entry name" value="MetI-like"/>
    <property type="match status" value="1"/>
</dbReference>
<feature type="transmembrane region" description="Helical" evidence="7">
    <location>
        <begin position="78"/>
        <end position="101"/>
    </location>
</feature>
<dbReference type="GO" id="GO:0043190">
    <property type="term" value="C:ATP-binding cassette (ABC) transporter complex"/>
    <property type="evidence" value="ECO:0007669"/>
    <property type="project" value="InterPro"/>
</dbReference>
<gene>
    <name evidence="9" type="primary">yecS_4</name>
    <name evidence="9" type="ORF">NCTC13229_06405</name>
</gene>
<comment type="caution">
    <text evidence="9">The sequence shown here is derived from an EMBL/GenBank/DDBJ whole genome shotgun (WGS) entry which is preliminary data.</text>
</comment>
<dbReference type="AlphaFoldDB" id="A0AB38FMU4"/>
<evidence type="ECO:0000256" key="7">
    <source>
        <dbReference type="RuleBase" id="RU363032"/>
    </source>
</evidence>
<dbReference type="EMBL" id="UAUI01000027">
    <property type="protein sequence ID" value="SPZ42871.1"/>
    <property type="molecule type" value="Genomic_DNA"/>
</dbReference>
<comment type="subcellular location">
    <subcellularLocation>
        <location evidence="1 7">Cell membrane</location>
        <topology evidence="1 7">Multi-pass membrane protein</topology>
    </subcellularLocation>
</comment>
<evidence type="ECO:0000313" key="10">
    <source>
        <dbReference type="Proteomes" id="UP000251211"/>
    </source>
</evidence>
<feature type="transmembrane region" description="Helical" evidence="7">
    <location>
        <begin position="140"/>
        <end position="157"/>
    </location>
</feature>
<dbReference type="PANTHER" id="PTHR30614">
    <property type="entry name" value="MEMBRANE COMPONENT OF AMINO ACID ABC TRANSPORTER"/>
    <property type="match status" value="1"/>
</dbReference>
<dbReference type="GO" id="GO:0022857">
    <property type="term" value="F:transmembrane transporter activity"/>
    <property type="evidence" value="ECO:0007669"/>
    <property type="project" value="InterPro"/>
</dbReference>
<organism evidence="9 10">
    <name type="scientific">Rhodococcus wratislaviensis</name>
    <name type="common">Tsukamurella wratislaviensis</name>
    <dbReference type="NCBI Taxonomy" id="44752"/>
    <lineage>
        <taxon>Bacteria</taxon>
        <taxon>Bacillati</taxon>
        <taxon>Actinomycetota</taxon>
        <taxon>Actinomycetes</taxon>
        <taxon>Mycobacteriales</taxon>
        <taxon>Nocardiaceae</taxon>
        <taxon>Rhodococcus</taxon>
    </lineage>
</organism>
<dbReference type="Proteomes" id="UP000251211">
    <property type="component" value="Unassembled WGS sequence"/>
</dbReference>
<keyword evidence="6 7" id="KW-0472">Membrane</keyword>
<dbReference type="CDD" id="cd06261">
    <property type="entry name" value="TM_PBP2"/>
    <property type="match status" value="1"/>
</dbReference>
<reference evidence="9 10" key="1">
    <citation type="submission" date="2018-06" db="EMBL/GenBank/DDBJ databases">
        <authorList>
            <consortium name="Pathogen Informatics"/>
            <person name="Doyle S."/>
        </authorList>
    </citation>
    <scope>NUCLEOTIDE SEQUENCE [LARGE SCALE GENOMIC DNA]</scope>
    <source>
        <strain evidence="9 10">NCTC13229</strain>
    </source>
</reference>
<keyword evidence="2 7" id="KW-0813">Transport</keyword>
<comment type="similarity">
    <text evidence="7">Belongs to the binding-protein-dependent transport system permease family.</text>
</comment>
<dbReference type="GO" id="GO:0006865">
    <property type="term" value="P:amino acid transport"/>
    <property type="evidence" value="ECO:0007669"/>
    <property type="project" value="TreeGrafter"/>
</dbReference>